<dbReference type="Gene3D" id="1.10.760.10">
    <property type="entry name" value="Cytochrome c-like domain"/>
    <property type="match status" value="3"/>
</dbReference>
<dbReference type="GO" id="GO:0020037">
    <property type="term" value="F:heme binding"/>
    <property type="evidence" value="ECO:0007669"/>
    <property type="project" value="InterPro"/>
</dbReference>
<keyword evidence="4" id="KW-0560">Oxidoreductase</keyword>
<dbReference type="GO" id="GO:0009055">
    <property type="term" value="F:electron transfer activity"/>
    <property type="evidence" value="ECO:0007669"/>
    <property type="project" value="InterPro"/>
</dbReference>
<evidence type="ECO:0000256" key="4">
    <source>
        <dbReference type="ARBA" id="ARBA00023002"/>
    </source>
</evidence>
<dbReference type="EMBL" id="LUUL01000068">
    <property type="protein sequence ID" value="OAI26881.1"/>
    <property type="molecule type" value="Genomic_DNA"/>
</dbReference>
<feature type="domain" description="Cytochrome c" evidence="8">
    <location>
        <begin position="405"/>
        <end position="600"/>
    </location>
</feature>
<dbReference type="GO" id="GO:0030313">
    <property type="term" value="C:cell envelope"/>
    <property type="evidence" value="ECO:0007669"/>
    <property type="project" value="UniProtKB-SubCell"/>
</dbReference>
<comment type="caution">
    <text evidence="9">The sequence shown here is derived from an EMBL/GenBank/DDBJ whole genome shotgun (WGS) entry which is preliminary data.</text>
</comment>
<keyword evidence="5 6" id="KW-0408">Iron</keyword>
<evidence type="ECO:0000256" key="5">
    <source>
        <dbReference type="ARBA" id="ARBA00023004"/>
    </source>
</evidence>
<evidence type="ECO:0000256" key="7">
    <source>
        <dbReference type="SAM" id="MobiDB-lite"/>
    </source>
</evidence>
<dbReference type="InterPro" id="IPR004852">
    <property type="entry name" value="Di-haem_cyt_c_peroxidsae"/>
</dbReference>
<dbReference type="GO" id="GO:0046872">
    <property type="term" value="F:metal ion binding"/>
    <property type="evidence" value="ECO:0007669"/>
    <property type="project" value="UniProtKB-KW"/>
</dbReference>
<sequence length="759" mass="79473">MRWLSGWLLAGGLLAGQAAWAIGPVPVSLYRVPLPPVPGLLDGADPIVVDRNAAIVLGKALFWDRNVGSDGQACASCHFHAGADSRVKNQLNPGRNSRHASGASFEPLAEGGGGPNHVLAPADFPLHQFADPDDHTSAVVFSSDDVVGSAGSFGGGFLSATPFGGGSDRCTRSVDPLFNVAGVGVRQTTPRNAPTVINAVFNHRNFWDGRANNLFNGSSQWGERDPAAGVWVKTGARNVEKQRLHLVNSSLASQALAPPTDMLEMSCGGRRWPDIGRKLLARQPLQNQQVHAGDSVLGPWSLSSAALPKNGLNTTYKALVVKAFAARFWAYAGIGPFGAPKAGGMPYNQMEANFAMFFALAIQLYESTLVSDQSPFDLSPIDSNMKPTWSNIREATPAQTQAKIASLKNGVELFVSHHCNLCHTGPNFSLAAVAANAALLAPVPGASFGPPETPISFGPNAFGPFGAAAKAGINRYGNSVTRDTNIQQLPKLMDVGFANNGAADPEADPGLGGYDAFGKPLAYAAQYLQYLLGNPAGIADPGIDGIRACDFISPLAYNFTLSNPNYFLPGDGLIADGSREGALRNQNCLNPITAYIPSPAAALANLGGPKTAIATAGAFKVPTLRNVELTGPYMHNGGMATLEQVVEFYGRHGNFTSDSLHFHLAGFSALTNPAANLTDMVNFLKALTDERVRYQQAPFDHPQLAVAHGHAGGEAAVGRGNALGPALAQDEFLLIPAVGAAGLSQPLAPFLADPAAADR</sequence>
<evidence type="ECO:0000256" key="3">
    <source>
        <dbReference type="ARBA" id="ARBA00022723"/>
    </source>
</evidence>
<comment type="subcellular location">
    <subcellularLocation>
        <location evidence="1">Cell envelope</location>
    </subcellularLocation>
</comment>
<dbReference type="GO" id="GO:0004130">
    <property type="term" value="F:cytochrome-c peroxidase activity"/>
    <property type="evidence" value="ECO:0007669"/>
    <property type="project" value="TreeGrafter"/>
</dbReference>
<dbReference type="InterPro" id="IPR036909">
    <property type="entry name" value="Cyt_c-like_dom_sf"/>
</dbReference>
<evidence type="ECO:0000313" key="9">
    <source>
        <dbReference type="EMBL" id="OAI26881.1"/>
    </source>
</evidence>
<proteinExistence type="predicted"/>
<keyword evidence="3 6" id="KW-0479">Metal-binding</keyword>
<dbReference type="Proteomes" id="UP000077734">
    <property type="component" value="Unassembled WGS sequence"/>
</dbReference>
<reference evidence="9 10" key="1">
    <citation type="submission" date="2016-03" db="EMBL/GenBank/DDBJ databases">
        <authorList>
            <person name="Heylen K."/>
            <person name="De Vos P."/>
            <person name="Vekeman B."/>
        </authorList>
    </citation>
    <scope>NUCLEOTIDE SEQUENCE [LARGE SCALE GENOMIC DNA]</scope>
    <source>
        <strain evidence="9 10">R-49807</strain>
    </source>
</reference>
<dbReference type="InterPro" id="IPR009056">
    <property type="entry name" value="Cyt_c-like_dom"/>
</dbReference>
<keyword evidence="2 6" id="KW-0349">Heme</keyword>
<dbReference type="InterPro" id="IPR051395">
    <property type="entry name" value="Cytochrome_c_Peroxidase/MauG"/>
</dbReference>
<accession>A0AA91DE67</accession>
<dbReference type="SUPFAM" id="SSF46626">
    <property type="entry name" value="Cytochrome c"/>
    <property type="match status" value="2"/>
</dbReference>
<gene>
    <name evidence="9" type="ORF">A1356_10745</name>
</gene>
<dbReference type="AlphaFoldDB" id="A0AA91DE67"/>
<protein>
    <recommendedName>
        <fullName evidence="8">Cytochrome c domain-containing protein</fullName>
    </recommendedName>
</protein>
<evidence type="ECO:0000256" key="1">
    <source>
        <dbReference type="ARBA" id="ARBA00004196"/>
    </source>
</evidence>
<evidence type="ECO:0000256" key="6">
    <source>
        <dbReference type="PROSITE-ProRule" id="PRU00433"/>
    </source>
</evidence>
<dbReference type="PANTHER" id="PTHR30600">
    <property type="entry name" value="CYTOCHROME C PEROXIDASE-RELATED"/>
    <property type="match status" value="1"/>
</dbReference>
<dbReference type="Pfam" id="PF03150">
    <property type="entry name" value="CCP_MauG"/>
    <property type="match status" value="1"/>
</dbReference>
<keyword evidence="10" id="KW-1185">Reference proteome</keyword>
<dbReference type="RefSeq" id="WP_064026737.1">
    <property type="nucleotide sequence ID" value="NZ_LUUL01000068.1"/>
</dbReference>
<dbReference type="PROSITE" id="PS51007">
    <property type="entry name" value="CYTC"/>
    <property type="match status" value="1"/>
</dbReference>
<evidence type="ECO:0000256" key="2">
    <source>
        <dbReference type="ARBA" id="ARBA00022617"/>
    </source>
</evidence>
<feature type="region of interest" description="Disordered" evidence="7">
    <location>
        <begin position="90"/>
        <end position="112"/>
    </location>
</feature>
<name>A0AA91DE67_9GAMM</name>
<organism evidence="9 10">
    <name type="scientific">Methylomonas koyamae</name>
    <dbReference type="NCBI Taxonomy" id="702114"/>
    <lineage>
        <taxon>Bacteria</taxon>
        <taxon>Pseudomonadati</taxon>
        <taxon>Pseudomonadota</taxon>
        <taxon>Gammaproteobacteria</taxon>
        <taxon>Methylococcales</taxon>
        <taxon>Methylococcaceae</taxon>
        <taxon>Methylomonas</taxon>
    </lineage>
</organism>
<evidence type="ECO:0000313" key="10">
    <source>
        <dbReference type="Proteomes" id="UP000077734"/>
    </source>
</evidence>
<evidence type="ECO:0000259" key="8">
    <source>
        <dbReference type="PROSITE" id="PS51007"/>
    </source>
</evidence>